<dbReference type="RefSeq" id="WP_147312385.1">
    <property type="nucleotide sequence ID" value="NZ_QTTT01000001.1"/>
</dbReference>
<protein>
    <recommendedName>
        <fullName evidence="3">Lipoprotein</fullName>
    </recommendedName>
</protein>
<proteinExistence type="predicted"/>
<name>A0A3D9T4S6_9ACTN</name>
<sequence>MFPRGLAVLLTVTALTACGTNEDPAPRTTALPTAPSVTAAPDALLLRWRLTGGIAGVGGPGSLPDFSLYGDGRALAPVREDGVEVLREYRLTADALGRLLDGARAAGLDRNRTVSDPRVADAFTLAIRYGSARTRIQHPEGAADPAVRFWKRLSPEAWPAGDLAAPPRTYAPERLAVLTGEVVGGDRKARPWPLRPLGGGERAAGGRCTVLQGADTRRALELGTSTPAGTAWRSDGTVYSVRWRPLLPDETSCRTMAES</sequence>
<dbReference type="PROSITE" id="PS51257">
    <property type="entry name" value="PROKAR_LIPOPROTEIN"/>
    <property type="match status" value="1"/>
</dbReference>
<dbReference type="AlphaFoldDB" id="A0A3D9T4S6"/>
<accession>A0A3D9T4S6</accession>
<dbReference type="Proteomes" id="UP000256661">
    <property type="component" value="Unassembled WGS sequence"/>
</dbReference>
<gene>
    <name evidence="1" type="ORF">DFJ69_4309</name>
</gene>
<reference evidence="1 2" key="1">
    <citation type="submission" date="2018-08" db="EMBL/GenBank/DDBJ databases">
        <title>Sequencing the genomes of 1000 actinobacteria strains.</title>
        <authorList>
            <person name="Klenk H.-P."/>
        </authorList>
    </citation>
    <scope>NUCLEOTIDE SEQUENCE [LARGE SCALE GENOMIC DNA]</scope>
    <source>
        <strain evidence="1 2">DSM 43927</strain>
    </source>
</reference>
<keyword evidence="2" id="KW-1185">Reference proteome</keyword>
<comment type="caution">
    <text evidence="1">The sequence shown here is derived from an EMBL/GenBank/DDBJ whole genome shotgun (WGS) entry which is preliminary data.</text>
</comment>
<dbReference type="OrthoDB" id="5184982at2"/>
<evidence type="ECO:0000313" key="2">
    <source>
        <dbReference type="Proteomes" id="UP000256661"/>
    </source>
</evidence>
<evidence type="ECO:0000313" key="1">
    <source>
        <dbReference type="EMBL" id="REE98811.1"/>
    </source>
</evidence>
<evidence type="ECO:0008006" key="3">
    <source>
        <dbReference type="Google" id="ProtNLM"/>
    </source>
</evidence>
<organism evidence="1 2">
    <name type="scientific">Thermomonospora umbrina</name>
    <dbReference type="NCBI Taxonomy" id="111806"/>
    <lineage>
        <taxon>Bacteria</taxon>
        <taxon>Bacillati</taxon>
        <taxon>Actinomycetota</taxon>
        <taxon>Actinomycetes</taxon>
        <taxon>Streptosporangiales</taxon>
        <taxon>Thermomonosporaceae</taxon>
        <taxon>Thermomonospora</taxon>
    </lineage>
</organism>
<dbReference type="EMBL" id="QTTT01000001">
    <property type="protein sequence ID" value="REE98811.1"/>
    <property type="molecule type" value="Genomic_DNA"/>
</dbReference>